<keyword evidence="2" id="KW-1133">Transmembrane helix</keyword>
<keyword evidence="4" id="KW-1185">Reference proteome</keyword>
<feature type="signal peptide" evidence="3">
    <location>
        <begin position="1"/>
        <end position="25"/>
    </location>
</feature>
<keyword evidence="3" id="KW-0732">Signal</keyword>
<accession>A0A6J3M8K6</accession>
<dbReference type="RefSeq" id="XP_033460970.1">
    <property type="nucleotide sequence ID" value="XM_033599359.1"/>
</dbReference>
<dbReference type="Proteomes" id="UP000504637">
    <property type="component" value="Unplaced"/>
</dbReference>
<feature type="chain" id="PRO_5026741395" description="Mid2 domain-containing protein" evidence="3">
    <location>
        <begin position="26"/>
        <end position="362"/>
    </location>
</feature>
<dbReference type="GeneID" id="54357158"/>
<gene>
    <name evidence="5" type="ORF">K489DRAFT_169468</name>
</gene>
<protein>
    <recommendedName>
        <fullName evidence="6">Mid2 domain-containing protein</fullName>
    </recommendedName>
</protein>
<evidence type="ECO:0008006" key="6">
    <source>
        <dbReference type="Google" id="ProtNLM"/>
    </source>
</evidence>
<evidence type="ECO:0000256" key="2">
    <source>
        <dbReference type="SAM" id="Phobius"/>
    </source>
</evidence>
<feature type="transmembrane region" description="Helical" evidence="2">
    <location>
        <begin position="269"/>
        <end position="290"/>
    </location>
</feature>
<proteinExistence type="predicted"/>
<name>A0A6J3M8K6_9PEZI</name>
<evidence type="ECO:0000313" key="4">
    <source>
        <dbReference type="Proteomes" id="UP000504637"/>
    </source>
</evidence>
<dbReference type="OrthoDB" id="5215637at2759"/>
<feature type="region of interest" description="Disordered" evidence="1">
    <location>
        <begin position="164"/>
        <end position="232"/>
    </location>
</feature>
<keyword evidence="2" id="KW-0472">Membrane</keyword>
<reference evidence="5" key="2">
    <citation type="submission" date="2020-04" db="EMBL/GenBank/DDBJ databases">
        <authorList>
            <consortium name="NCBI Genome Project"/>
        </authorList>
    </citation>
    <scope>NUCLEOTIDE SEQUENCE</scope>
    <source>
        <strain evidence="5">CBS 342.82</strain>
    </source>
</reference>
<keyword evidence="2" id="KW-0812">Transmembrane</keyword>
<reference evidence="5" key="3">
    <citation type="submission" date="2025-08" db="UniProtKB">
        <authorList>
            <consortium name="RefSeq"/>
        </authorList>
    </citation>
    <scope>IDENTIFICATION</scope>
    <source>
        <strain evidence="5">CBS 342.82</strain>
    </source>
</reference>
<evidence type="ECO:0000256" key="3">
    <source>
        <dbReference type="SAM" id="SignalP"/>
    </source>
</evidence>
<organism evidence="5">
    <name type="scientific">Dissoconium aciculare CBS 342.82</name>
    <dbReference type="NCBI Taxonomy" id="1314786"/>
    <lineage>
        <taxon>Eukaryota</taxon>
        <taxon>Fungi</taxon>
        <taxon>Dikarya</taxon>
        <taxon>Ascomycota</taxon>
        <taxon>Pezizomycotina</taxon>
        <taxon>Dothideomycetes</taxon>
        <taxon>Dothideomycetidae</taxon>
        <taxon>Mycosphaerellales</taxon>
        <taxon>Dissoconiaceae</taxon>
        <taxon>Dissoconium</taxon>
    </lineage>
</organism>
<dbReference type="AlphaFoldDB" id="A0A6J3M8K6"/>
<sequence>MPRFNMSRSLPSLLVLALHTLAVRAACYNRDGSPASSGYKQCPGQNFCCNDDQKCTASGVCQAAGNNLPDTSSPFTYLYTSPACVNADFSGCQTQCTSKSVAKVAPIWACNSGLTNYCCHVSNAPFVDPQSCCKDTGALFQLPQAVVIPWDSGVFVASVAPASSPNASPTSNAATSANTSPSSTNSLSASTTTAAASSANTATTSSNASTASTALSTTSPSPSPATSTSGTTLTTIPSAATASAAIAASAAATSAAPGATNGMTSGTQIGIGVGVAVGTFFLIILAVLFWRVHSLQGLLRKDGSGPIDFRQRGVGYEPAPNYDEAYPMSRTEKSPAAITRAMAPVEADSARQIHEMPSHCGK</sequence>
<evidence type="ECO:0000313" key="5">
    <source>
        <dbReference type="RefSeq" id="XP_033460970.1"/>
    </source>
</evidence>
<reference evidence="5" key="1">
    <citation type="submission" date="2020-01" db="EMBL/GenBank/DDBJ databases">
        <authorList>
            <consortium name="DOE Joint Genome Institute"/>
            <person name="Haridas S."/>
            <person name="Albert R."/>
            <person name="Binder M."/>
            <person name="Bloem J."/>
            <person name="Labutti K."/>
            <person name="Salamov A."/>
            <person name="Andreopoulos B."/>
            <person name="Baker S.E."/>
            <person name="Barry K."/>
            <person name="Bills G."/>
            <person name="Bluhm B.H."/>
            <person name="Cannon C."/>
            <person name="Castanera R."/>
            <person name="Culley D.E."/>
            <person name="Daum C."/>
            <person name="Ezra D."/>
            <person name="Gonzalez J.B."/>
            <person name="Henrissat B."/>
            <person name="Kuo A."/>
            <person name="Liang C."/>
            <person name="Lipzen A."/>
            <person name="Lutzoni F."/>
            <person name="Magnuson J."/>
            <person name="Mondo S."/>
            <person name="Nolan M."/>
            <person name="Ohm R."/>
            <person name="Pangilinan J."/>
            <person name="Park H.-J."/>
            <person name="Ramirez L."/>
            <person name="Alfaro M."/>
            <person name="Sun H."/>
            <person name="Tritt A."/>
            <person name="Yoshinaga Y."/>
            <person name="Zwiers L.-H."/>
            <person name="Turgeon B.G."/>
            <person name="Goodwin S.B."/>
            <person name="Spatafora J.W."/>
            <person name="Crous P.W."/>
            <person name="Grigoriev I.V."/>
        </authorList>
    </citation>
    <scope>NUCLEOTIDE SEQUENCE</scope>
    <source>
        <strain evidence="5">CBS 342.82</strain>
    </source>
</reference>
<evidence type="ECO:0000256" key="1">
    <source>
        <dbReference type="SAM" id="MobiDB-lite"/>
    </source>
</evidence>